<protein>
    <recommendedName>
        <fullName evidence="3">Serine hydrolase family protein</fullName>
    </recommendedName>
</protein>
<dbReference type="GO" id="GO:0016787">
    <property type="term" value="F:hydrolase activity"/>
    <property type="evidence" value="ECO:0007669"/>
    <property type="project" value="InterPro"/>
</dbReference>
<dbReference type="PANTHER" id="PTHR15394:SF3">
    <property type="entry name" value="SERINE HYDROLASE RBBP9"/>
    <property type="match status" value="1"/>
</dbReference>
<dbReference type="PANTHER" id="PTHR15394">
    <property type="entry name" value="SERINE HYDROLASE RBBP9"/>
    <property type="match status" value="1"/>
</dbReference>
<dbReference type="SUPFAM" id="SSF53474">
    <property type="entry name" value="alpha/beta-Hydrolases"/>
    <property type="match status" value="1"/>
</dbReference>
<dbReference type="AlphaFoldDB" id="N9FC21"/>
<dbReference type="EMBL" id="APQK01000019">
    <property type="protein sequence ID" value="ENW02414.1"/>
    <property type="molecule type" value="Genomic_DNA"/>
</dbReference>
<comment type="caution">
    <text evidence="1">The sequence shown here is derived from an EMBL/GenBank/DDBJ whole genome shotgun (WGS) entry which is preliminary data.</text>
</comment>
<dbReference type="HOGENOM" id="CLU_088863_3_0_6"/>
<organism evidence="1 2">
    <name type="scientific">Acinetobacter beijerinckii ANC 3835</name>
    <dbReference type="NCBI Taxonomy" id="1217649"/>
    <lineage>
        <taxon>Bacteria</taxon>
        <taxon>Pseudomonadati</taxon>
        <taxon>Pseudomonadota</taxon>
        <taxon>Gammaproteobacteria</taxon>
        <taxon>Moraxellales</taxon>
        <taxon>Moraxellaceae</taxon>
        <taxon>Acinetobacter</taxon>
    </lineage>
</organism>
<dbReference type="Gene3D" id="3.40.50.1820">
    <property type="entry name" value="alpha/beta hydrolase"/>
    <property type="match status" value="1"/>
</dbReference>
<evidence type="ECO:0008006" key="3">
    <source>
        <dbReference type="Google" id="ProtNLM"/>
    </source>
</evidence>
<accession>N9FC21</accession>
<dbReference type="InterPro" id="IPR010662">
    <property type="entry name" value="RBBP9/YdeN"/>
</dbReference>
<gene>
    <name evidence="1" type="ORF">F934_03275</name>
</gene>
<reference evidence="1 2" key="1">
    <citation type="submission" date="2013-02" db="EMBL/GenBank/DDBJ databases">
        <title>The Genome Sequence of Acinetobacter beijerinckii ANC 3835.</title>
        <authorList>
            <consortium name="The Broad Institute Genome Sequencing Platform"/>
            <consortium name="The Broad Institute Genome Sequencing Center for Infectious Disease"/>
            <person name="Cerqueira G."/>
            <person name="Feldgarden M."/>
            <person name="Courvalin P."/>
            <person name="Perichon B."/>
            <person name="Grillot-Courvalin C."/>
            <person name="Clermont D."/>
            <person name="Rocha E."/>
            <person name="Yoon E.-J."/>
            <person name="Nemec A."/>
            <person name="Walker B."/>
            <person name="Young S.K."/>
            <person name="Zeng Q."/>
            <person name="Gargeya S."/>
            <person name="Fitzgerald M."/>
            <person name="Haas B."/>
            <person name="Abouelleil A."/>
            <person name="Alvarado L."/>
            <person name="Arachchi H.M."/>
            <person name="Berlin A.M."/>
            <person name="Chapman S.B."/>
            <person name="Dewar J."/>
            <person name="Goldberg J."/>
            <person name="Griggs A."/>
            <person name="Gujja S."/>
            <person name="Hansen M."/>
            <person name="Howarth C."/>
            <person name="Imamovic A."/>
            <person name="Larimer J."/>
            <person name="McCowan C."/>
            <person name="Murphy C."/>
            <person name="Neiman D."/>
            <person name="Pearson M."/>
            <person name="Priest M."/>
            <person name="Roberts A."/>
            <person name="Saif S."/>
            <person name="Shea T."/>
            <person name="Sisk P."/>
            <person name="Sykes S."/>
            <person name="Wortman J."/>
            <person name="Nusbaum C."/>
            <person name="Birren B."/>
        </authorList>
    </citation>
    <scope>NUCLEOTIDE SEQUENCE [LARGE SCALE GENOMIC DNA]</scope>
    <source>
        <strain evidence="1 2">ANC 3835</strain>
    </source>
</reference>
<dbReference type="PATRIC" id="fig|1217649.3.peg.3188"/>
<evidence type="ECO:0000313" key="1">
    <source>
        <dbReference type="EMBL" id="ENW02414.1"/>
    </source>
</evidence>
<proteinExistence type="predicted"/>
<dbReference type="Proteomes" id="UP000018417">
    <property type="component" value="Unassembled WGS sequence"/>
</dbReference>
<dbReference type="InterPro" id="IPR029058">
    <property type="entry name" value="AB_hydrolase_fold"/>
</dbReference>
<sequence>MFTLRLVLIMSHNLKNKVFILHSQNADPEQHWYIWLEKQLKSENVEVERVFLADAYHPEAEIWQTCLEAQLKGINEQSIVVAHGLSCVAACQFLAKKLKQNIVIKAGLFIGAFNEPIAKHAEYDSFIHHHFESNILRSNILRRLVFFSSNDPIVPVPLTFKFSNLLNAQLIEVAEAGHFRAKDGYTEFPQLLNILQTLIKAELS</sequence>
<evidence type="ECO:0000313" key="2">
    <source>
        <dbReference type="Proteomes" id="UP000018417"/>
    </source>
</evidence>
<name>N9FC21_9GAMM</name>
<dbReference type="Pfam" id="PF06821">
    <property type="entry name" value="Ser_hydrolase"/>
    <property type="match status" value="1"/>
</dbReference>